<accession>A0A0F9N1G8</accession>
<evidence type="ECO:0000313" key="1">
    <source>
        <dbReference type="EMBL" id="KKN11794.1"/>
    </source>
</evidence>
<dbReference type="AlphaFoldDB" id="A0A0F9N1G8"/>
<comment type="caution">
    <text evidence="1">The sequence shown here is derived from an EMBL/GenBank/DDBJ whole genome shotgun (WGS) entry which is preliminary data.</text>
</comment>
<proteinExistence type="predicted"/>
<protein>
    <submittedName>
        <fullName evidence="1">Uncharacterized protein</fullName>
    </submittedName>
</protein>
<reference evidence="1" key="1">
    <citation type="journal article" date="2015" name="Nature">
        <title>Complex archaea that bridge the gap between prokaryotes and eukaryotes.</title>
        <authorList>
            <person name="Spang A."/>
            <person name="Saw J.H."/>
            <person name="Jorgensen S.L."/>
            <person name="Zaremba-Niedzwiedzka K."/>
            <person name="Martijn J."/>
            <person name="Lind A.E."/>
            <person name="van Eijk R."/>
            <person name="Schleper C."/>
            <person name="Guy L."/>
            <person name="Ettema T.J."/>
        </authorList>
    </citation>
    <scope>NUCLEOTIDE SEQUENCE</scope>
</reference>
<gene>
    <name evidence="1" type="ORF">LCGC14_1022990</name>
</gene>
<dbReference type="EMBL" id="LAZR01004099">
    <property type="protein sequence ID" value="KKN11794.1"/>
    <property type="molecule type" value="Genomic_DNA"/>
</dbReference>
<organism evidence="1">
    <name type="scientific">marine sediment metagenome</name>
    <dbReference type="NCBI Taxonomy" id="412755"/>
    <lineage>
        <taxon>unclassified sequences</taxon>
        <taxon>metagenomes</taxon>
        <taxon>ecological metagenomes</taxon>
    </lineage>
</organism>
<sequence>MIKSSEAAYFGLSLASYGKVEIGALQASGNVSAAATYTGRDANQKKITAKTKLTIDVTGTTPKVGHTLNISGTLAAAFGTVTLASAVAGDTVTVNGLVYTGVTGVKADDTEFSVDTSDTAAATDLADSIDDDVRVGTLNDLTAVGASAVVTITQTVAGPTGNATTLVSSNGTRLAVSGALFTGGVDVDGLHPIIKVIDSLNFVVDVDFSADASGTWNSMGAKGIFVGFIPATAVQAGEITSMTYHSPEVQIGDPTKDAFVAGVFYPFPGLIDELILSAADLTLLRYPTTKPQQ</sequence>
<name>A0A0F9N1G8_9ZZZZ</name>